<organism evidence="1 2">
    <name type="scientific">Colletotrichum zoysiae</name>
    <dbReference type="NCBI Taxonomy" id="1216348"/>
    <lineage>
        <taxon>Eukaryota</taxon>
        <taxon>Fungi</taxon>
        <taxon>Dikarya</taxon>
        <taxon>Ascomycota</taxon>
        <taxon>Pezizomycotina</taxon>
        <taxon>Sordariomycetes</taxon>
        <taxon>Hypocreomycetidae</taxon>
        <taxon>Glomerellales</taxon>
        <taxon>Glomerellaceae</taxon>
        <taxon>Colletotrichum</taxon>
        <taxon>Colletotrichum graminicola species complex</taxon>
    </lineage>
</organism>
<dbReference type="AlphaFoldDB" id="A0AAD9HMF2"/>
<sequence length="202" mass="21836">MQVVYKVLLPPSATASADASASCQCLVSTNIRSHRPGQTNFTRIQTPIFSEFELSIIKPNPSSLNKREQTLLDSSIALCGPHPRPRATRPVLSSSGLPSKLLAKSAVTTLSDPPNENRPLACGAQCSAAVRFVGPYHTVVTTAPPTSYPSLFHRRQVLLLGRASISPSINTVNDERVFVLLSVASLFRLRWAQALRRPIAPG</sequence>
<dbReference type="EMBL" id="MU842851">
    <property type="protein sequence ID" value="KAK2030454.1"/>
    <property type="molecule type" value="Genomic_DNA"/>
</dbReference>
<keyword evidence="2" id="KW-1185">Reference proteome</keyword>
<dbReference type="Proteomes" id="UP001232148">
    <property type="component" value="Unassembled WGS sequence"/>
</dbReference>
<gene>
    <name evidence="1" type="ORF">LX32DRAFT_325315</name>
</gene>
<evidence type="ECO:0000313" key="1">
    <source>
        <dbReference type="EMBL" id="KAK2030454.1"/>
    </source>
</evidence>
<protein>
    <submittedName>
        <fullName evidence="1">Uncharacterized protein</fullName>
    </submittedName>
</protein>
<reference evidence="1" key="1">
    <citation type="submission" date="2021-06" db="EMBL/GenBank/DDBJ databases">
        <title>Comparative genomics, transcriptomics and evolutionary studies reveal genomic signatures of adaptation to plant cell wall in hemibiotrophic fungi.</title>
        <authorList>
            <consortium name="DOE Joint Genome Institute"/>
            <person name="Baroncelli R."/>
            <person name="Diaz J.F."/>
            <person name="Benocci T."/>
            <person name="Peng M."/>
            <person name="Battaglia E."/>
            <person name="Haridas S."/>
            <person name="Andreopoulos W."/>
            <person name="Labutti K."/>
            <person name="Pangilinan J."/>
            <person name="Floch G.L."/>
            <person name="Makela M.R."/>
            <person name="Henrissat B."/>
            <person name="Grigoriev I.V."/>
            <person name="Crouch J.A."/>
            <person name="De Vries R.P."/>
            <person name="Sukno S.A."/>
            <person name="Thon M.R."/>
        </authorList>
    </citation>
    <scope>NUCLEOTIDE SEQUENCE</scope>
    <source>
        <strain evidence="1">MAFF235873</strain>
    </source>
</reference>
<comment type="caution">
    <text evidence="1">The sequence shown here is derived from an EMBL/GenBank/DDBJ whole genome shotgun (WGS) entry which is preliminary data.</text>
</comment>
<proteinExistence type="predicted"/>
<name>A0AAD9HMF2_9PEZI</name>
<accession>A0AAD9HMF2</accession>
<evidence type="ECO:0000313" key="2">
    <source>
        <dbReference type="Proteomes" id="UP001232148"/>
    </source>
</evidence>